<dbReference type="Proteomes" id="UP001459204">
    <property type="component" value="Unassembled WGS sequence"/>
</dbReference>
<feature type="binding site" evidence="10">
    <location>
        <position position="204"/>
    </location>
    <ligand>
        <name>Mn(2+)</name>
        <dbReference type="ChEBI" id="CHEBI:29035"/>
        <label>1</label>
    </ligand>
</feature>
<comment type="catalytic activity">
    <reaction evidence="10">
        <text>UDP-2-N,3-O-bis[(3R)-3-hydroxytetradecanoyl]-alpha-D-glucosamine + H2O = 2-N,3-O-bis[(3R)-3-hydroxytetradecanoyl]-alpha-D-glucosaminyl 1-phosphate + UMP + 2 H(+)</text>
        <dbReference type="Rhea" id="RHEA:25213"/>
        <dbReference type="ChEBI" id="CHEBI:15377"/>
        <dbReference type="ChEBI" id="CHEBI:15378"/>
        <dbReference type="ChEBI" id="CHEBI:57865"/>
        <dbReference type="ChEBI" id="CHEBI:57957"/>
        <dbReference type="ChEBI" id="CHEBI:78847"/>
        <dbReference type="EC" id="3.6.1.54"/>
    </reaction>
</comment>
<feature type="binding site" evidence="10">
    <location>
        <position position="41"/>
    </location>
    <ligand>
        <name>Mn(2+)</name>
        <dbReference type="ChEBI" id="CHEBI:29035"/>
        <label>1</label>
    </ligand>
</feature>
<dbReference type="EMBL" id="JBBWWT010000005">
    <property type="protein sequence ID" value="MEL1265081.1"/>
    <property type="molecule type" value="Genomic_DNA"/>
</dbReference>
<keyword evidence="13" id="KW-1185">Reference proteome</keyword>
<feature type="binding site" evidence="10">
    <location>
        <position position="174"/>
    </location>
    <ligand>
        <name>substrate</name>
    </ligand>
</feature>
<evidence type="ECO:0000256" key="10">
    <source>
        <dbReference type="HAMAP-Rule" id="MF_00575"/>
    </source>
</evidence>
<sequence length="245" mass="26996">MATLFISDLHLDASRPAITELFGAFMQREAQQADALYILGDLFEAWVGDDDPSDTGAYVADRIREVVDAGVPVFFIRGNRDFLLGRDFARRCGMRILPDPAVVVLYGKPAMLMHGDLLCAGDTAYQAFRAQTRNPAWQQQFLSQPLAARLAFAAQARAASQAHQGGMKQNDQAKFETLTDVTPATVESTFAQFGIDTMIHGHTHRPAIHDLTVNGRACRRIVLGDWYEQGSVLRVDADGVKLESL</sequence>
<keyword evidence="9 10" id="KW-0464">Manganese</keyword>
<comment type="subcellular location">
    <subcellularLocation>
        <location evidence="10">Cell inner membrane</location>
        <topology evidence="10">Peripheral membrane protein</topology>
        <orientation evidence="10">Cytoplasmic side</orientation>
    </subcellularLocation>
</comment>
<feature type="binding site" evidence="10">
    <location>
        <position position="171"/>
    </location>
    <ligand>
        <name>substrate</name>
    </ligand>
</feature>
<evidence type="ECO:0000256" key="5">
    <source>
        <dbReference type="ARBA" id="ARBA00022723"/>
    </source>
</evidence>
<keyword evidence="3 10" id="KW-0997">Cell inner membrane</keyword>
<evidence type="ECO:0000256" key="7">
    <source>
        <dbReference type="ARBA" id="ARBA00023098"/>
    </source>
</evidence>
<accession>A0ABU9J3Y5</accession>
<keyword evidence="2 10" id="KW-0444">Lipid biosynthesis</keyword>
<dbReference type="RefSeq" id="WP_341726255.1">
    <property type="nucleotide sequence ID" value="NZ_JBBWWT010000005.1"/>
</dbReference>
<organism evidence="12 13">
    <name type="scientific">Pseudoxanthomonas putridarboris</name>
    <dbReference type="NCBI Taxonomy" id="752605"/>
    <lineage>
        <taxon>Bacteria</taxon>
        <taxon>Pseudomonadati</taxon>
        <taxon>Pseudomonadota</taxon>
        <taxon>Gammaproteobacteria</taxon>
        <taxon>Lysobacterales</taxon>
        <taxon>Lysobacteraceae</taxon>
        <taxon>Pseudoxanthomonas</taxon>
    </lineage>
</organism>
<reference evidence="12 13" key="1">
    <citation type="submission" date="2024-04" db="EMBL/GenBank/DDBJ databases">
        <title>Draft genome sequence of Pseudoxanthomonas putridarboris WD12.</title>
        <authorList>
            <person name="Oh J."/>
        </authorList>
    </citation>
    <scope>NUCLEOTIDE SEQUENCE [LARGE SCALE GENOMIC DNA]</scope>
    <source>
        <strain evidence="12 13">WD12</strain>
    </source>
</reference>
<keyword evidence="4 10" id="KW-0441">Lipid A biosynthesis</keyword>
<keyword evidence="6 10" id="KW-0378">Hydrolase</keyword>
<comment type="pathway">
    <text evidence="10">Glycolipid biosynthesis; lipid IV(A) biosynthesis; lipid IV(A) from (3R)-3-hydroxytetradecanoyl-[acyl-carrier-protein] and UDP-N-acetyl-alpha-D-glucosamine: step 4/6.</text>
</comment>
<evidence type="ECO:0000256" key="2">
    <source>
        <dbReference type="ARBA" id="ARBA00022516"/>
    </source>
</evidence>
<dbReference type="CDD" id="cd07398">
    <property type="entry name" value="MPP_YbbF-LpxH"/>
    <property type="match status" value="1"/>
</dbReference>
<evidence type="ECO:0000259" key="11">
    <source>
        <dbReference type="Pfam" id="PF00149"/>
    </source>
</evidence>
<evidence type="ECO:0000256" key="4">
    <source>
        <dbReference type="ARBA" id="ARBA00022556"/>
    </source>
</evidence>
<evidence type="ECO:0000256" key="3">
    <source>
        <dbReference type="ARBA" id="ARBA00022519"/>
    </source>
</evidence>
<evidence type="ECO:0000313" key="13">
    <source>
        <dbReference type="Proteomes" id="UP001459204"/>
    </source>
</evidence>
<feature type="binding site" evidence="10">
    <location>
        <begin position="79"/>
        <end position="80"/>
    </location>
    <ligand>
        <name>substrate</name>
    </ligand>
</feature>
<feature type="binding site" evidence="10">
    <location>
        <position position="122"/>
    </location>
    <ligand>
        <name>substrate</name>
    </ligand>
</feature>
<keyword evidence="7 10" id="KW-0443">Lipid metabolism</keyword>
<evidence type="ECO:0000256" key="8">
    <source>
        <dbReference type="ARBA" id="ARBA00023136"/>
    </source>
</evidence>
<dbReference type="PANTHER" id="PTHR34990:SF1">
    <property type="entry name" value="UDP-2,3-DIACYLGLUCOSAMINE HYDROLASE"/>
    <property type="match status" value="1"/>
</dbReference>
<dbReference type="PANTHER" id="PTHR34990">
    <property type="entry name" value="UDP-2,3-DIACYLGLUCOSAMINE HYDROLASE-RELATED"/>
    <property type="match status" value="1"/>
</dbReference>
<comment type="caution">
    <text evidence="12">The sequence shown here is derived from an EMBL/GenBank/DDBJ whole genome shotgun (WGS) entry which is preliminary data.</text>
</comment>
<dbReference type="HAMAP" id="MF_00575">
    <property type="entry name" value="LpxH"/>
    <property type="match status" value="1"/>
</dbReference>
<name>A0ABU9J3Y5_9GAMM</name>
<evidence type="ECO:0000313" key="12">
    <source>
        <dbReference type="EMBL" id="MEL1265081.1"/>
    </source>
</evidence>
<dbReference type="InterPro" id="IPR029052">
    <property type="entry name" value="Metallo-depent_PP-like"/>
</dbReference>
<feature type="binding site" evidence="10">
    <location>
        <position position="202"/>
    </location>
    <ligand>
        <name>substrate</name>
    </ligand>
</feature>
<dbReference type="SUPFAM" id="SSF56300">
    <property type="entry name" value="Metallo-dependent phosphatases"/>
    <property type="match status" value="1"/>
</dbReference>
<dbReference type="InterPro" id="IPR043461">
    <property type="entry name" value="LpxH-like"/>
</dbReference>
<feature type="binding site" evidence="10">
    <location>
        <position position="114"/>
    </location>
    <ligand>
        <name>Mn(2+)</name>
        <dbReference type="ChEBI" id="CHEBI:29035"/>
        <label>2</label>
    </ligand>
</feature>
<evidence type="ECO:0000256" key="9">
    <source>
        <dbReference type="ARBA" id="ARBA00023211"/>
    </source>
</evidence>
<comment type="similarity">
    <text evidence="10">Belongs to the LpxH family.</text>
</comment>
<feature type="binding site" evidence="10">
    <location>
        <position position="79"/>
    </location>
    <ligand>
        <name>Mn(2+)</name>
        <dbReference type="ChEBI" id="CHEBI:29035"/>
        <label>2</label>
    </ligand>
</feature>
<dbReference type="Gene3D" id="3.60.21.10">
    <property type="match status" value="1"/>
</dbReference>
<feature type="binding site" evidence="10">
    <location>
        <position position="202"/>
    </location>
    <ligand>
        <name>Mn(2+)</name>
        <dbReference type="ChEBI" id="CHEBI:29035"/>
        <label>2</label>
    </ligand>
</feature>
<comment type="cofactor">
    <cofactor evidence="10">
        <name>Mn(2+)</name>
        <dbReference type="ChEBI" id="CHEBI:29035"/>
    </cofactor>
    <text evidence="10">Binds 2 Mn(2+) ions per subunit in a binuclear metal center.</text>
</comment>
<keyword evidence="5 10" id="KW-0479">Metal-binding</keyword>
<feature type="binding site" evidence="10">
    <location>
        <position position="160"/>
    </location>
    <ligand>
        <name>substrate</name>
    </ligand>
</feature>
<evidence type="ECO:0000256" key="6">
    <source>
        <dbReference type="ARBA" id="ARBA00022801"/>
    </source>
</evidence>
<proteinExistence type="inferred from homology"/>
<dbReference type="GO" id="GO:0016787">
    <property type="term" value="F:hydrolase activity"/>
    <property type="evidence" value="ECO:0007669"/>
    <property type="project" value="UniProtKB-KW"/>
</dbReference>
<keyword evidence="1 10" id="KW-1003">Cell membrane</keyword>
<dbReference type="InterPro" id="IPR004843">
    <property type="entry name" value="Calcineurin-like_PHP"/>
</dbReference>
<gene>
    <name evidence="10 12" type="primary">lpxH</name>
    <name evidence="12" type="ORF">AAD027_11995</name>
</gene>
<feature type="binding site" evidence="10">
    <location>
        <position position="10"/>
    </location>
    <ligand>
        <name>Mn(2+)</name>
        <dbReference type="ChEBI" id="CHEBI:29035"/>
        <label>1</label>
    </ligand>
</feature>
<dbReference type="InterPro" id="IPR010138">
    <property type="entry name" value="UDP-diacylglucosamine_Hdrlase"/>
</dbReference>
<dbReference type="Pfam" id="PF00149">
    <property type="entry name" value="Metallophos"/>
    <property type="match status" value="1"/>
</dbReference>
<dbReference type="NCBIfam" id="NF003743">
    <property type="entry name" value="PRK05340.1"/>
    <property type="match status" value="1"/>
</dbReference>
<dbReference type="NCBIfam" id="TIGR01854">
    <property type="entry name" value="lipid_A_lpxH"/>
    <property type="match status" value="1"/>
</dbReference>
<evidence type="ECO:0000256" key="1">
    <source>
        <dbReference type="ARBA" id="ARBA00022475"/>
    </source>
</evidence>
<protein>
    <recommendedName>
        <fullName evidence="10">UDP-2,3-diacylglucosamine hydrolase</fullName>
        <ecNumber evidence="10">3.6.1.54</ecNumber>
    </recommendedName>
    <alternativeName>
        <fullName evidence="10">UDP-2,3-diacylglucosamine diphosphatase</fullName>
    </alternativeName>
</protein>
<feature type="domain" description="Calcineurin-like phosphoesterase" evidence="11">
    <location>
        <begin position="2"/>
        <end position="206"/>
    </location>
</feature>
<keyword evidence="8 10" id="KW-0472">Membrane</keyword>
<feature type="binding site" evidence="10">
    <location>
        <position position="41"/>
    </location>
    <ligand>
        <name>Mn(2+)</name>
        <dbReference type="ChEBI" id="CHEBI:29035"/>
        <label>2</label>
    </ligand>
</feature>
<dbReference type="EC" id="3.6.1.54" evidence="10"/>
<feature type="binding site" evidence="10">
    <location>
        <position position="8"/>
    </location>
    <ligand>
        <name>Mn(2+)</name>
        <dbReference type="ChEBI" id="CHEBI:29035"/>
        <label>1</label>
    </ligand>
</feature>
<comment type="function">
    <text evidence="10">Hydrolyzes the pyrophosphate bond of UDP-2,3-diacylglucosamine to yield 2,3-diacylglucosamine 1-phosphate (lipid X) and UMP by catalyzing the attack of water at the alpha-P atom. Involved in the biosynthesis of lipid A, a phosphorylated glycolipid that anchors the lipopolysaccharide to the outer membrane of the cell.</text>
</comment>